<feature type="domain" description="O-GlcNAc transferase C-terminal" evidence="5">
    <location>
        <begin position="196"/>
        <end position="357"/>
    </location>
</feature>
<dbReference type="SUPFAM" id="SSF53756">
    <property type="entry name" value="UDP-Glycosyltransferase/glycogen phosphorylase"/>
    <property type="match status" value="1"/>
</dbReference>
<keyword evidence="3" id="KW-0677">Repeat</keyword>
<dbReference type="Gene3D" id="1.25.40.10">
    <property type="entry name" value="Tetratricopeptide repeat domain"/>
    <property type="match status" value="2"/>
</dbReference>
<dbReference type="PANTHER" id="PTHR44998:SF1">
    <property type="entry name" value="UDP-N-ACETYLGLUCOSAMINE--PEPTIDE N-ACETYLGLUCOSAMINYLTRANSFERASE 110 KDA SUBUNIT"/>
    <property type="match status" value="1"/>
</dbReference>
<evidence type="ECO:0000256" key="4">
    <source>
        <dbReference type="ARBA" id="ARBA00022803"/>
    </source>
</evidence>
<proteinExistence type="predicted"/>
<dbReference type="PANTHER" id="PTHR44998">
    <property type="match status" value="1"/>
</dbReference>
<evidence type="ECO:0000313" key="7">
    <source>
        <dbReference type="Proteomes" id="UP000643403"/>
    </source>
</evidence>
<evidence type="ECO:0000259" key="5">
    <source>
        <dbReference type="Pfam" id="PF13844"/>
    </source>
</evidence>
<dbReference type="RefSeq" id="WP_189449743.1">
    <property type="nucleotide sequence ID" value="NZ_BMXY01000003.1"/>
</dbReference>
<sequence>MSDPRQHARLQVQRAPGDAIAWCVLAEAELDAGDAIAGERAAQRALALAPGHPEALARLGRAQSLLGRQHEAVDTLLRAAAGAPGHPGIAVWLGHALEDVRRVEDAAQAFAHAHRLLPDEPMVAGYLLAARRRLCDWRDVDSLSAQVRAAVRQRQAAVEPFAFLSEDATPAEQLQCARLRAAMIPSSLHPMPPVERASREGEPIRLGFLSNGFGAHPTGLLTVAFLEALADVDGVEAHLFALNPDDASPVRRRLAAATQLHDVALRPHRVVAEAIRHASIDVLYDLRGWGGGGAPEVLAMRPAPVQVNWLAYPGTSGAPWIDYILADDVVLPAALAPHFSETVVHMPRAFQPSDTRRALAPPPPRGECGLPESGVVFCCFNNSYKLNPRSMGRMFEVLRAVEDSVLWLLSGPGRADERLRAQAASADIDPLRLVFMPKQPHTAYLARLQLADLFLDTNPYNAHTTASDALWAGCPVVTCPGATFASRVASSLLTALGLTELVADDDAAFVRIAVELGRDADARAALKTRLADARERSPLFDMTRFADDFAAIARRMVLAWREGRASGAA</sequence>
<accession>A0ABQ3C4B2</accession>
<dbReference type="Gene3D" id="3.40.50.2000">
    <property type="entry name" value="Glycogen Phosphorylase B"/>
    <property type="match status" value="1"/>
</dbReference>
<dbReference type="SUPFAM" id="SSF48452">
    <property type="entry name" value="TPR-like"/>
    <property type="match status" value="1"/>
</dbReference>
<dbReference type="Pfam" id="PF13844">
    <property type="entry name" value="Glyco_transf_41"/>
    <property type="match status" value="2"/>
</dbReference>
<dbReference type="Gene3D" id="3.40.50.11380">
    <property type="match status" value="1"/>
</dbReference>
<keyword evidence="7" id="KW-1185">Reference proteome</keyword>
<keyword evidence="4" id="KW-0802">TPR repeat</keyword>
<reference evidence="7" key="1">
    <citation type="journal article" date="2019" name="Int. J. Syst. Evol. Microbiol.">
        <title>The Global Catalogue of Microorganisms (GCM) 10K type strain sequencing project: providing services to taxonomists for standard genome sequencing and annotation.</title>
        <authorList>
            <consortium name="The Broad Institute Genomics Platform"/>
            <consortium name="The Broad Institute Genome Sequencing Center for Infectious Disease"/>
            <person name="Wu L."/>
            <person name="Ma J."/>
        </authorList>
    </citation>
    <scope>NUCLEOTIDE SEQUENCE [LARGE SCALE GENOMIC DNA]</scope>
    <source>
        <strain evidence="7">KCTC 22558</strain>
    </source>
</reference>
<dbReference type="InterPro" id="IPR029489">
    <property type="entry name" value="OGT/SEC/SPY_C"/>
</dbReference>
<evidence type="ECO:0000256" key="2">
    <source>
        <dbReference type="ARBA" id="ARBA00022679"/>
    </source>
</evidence>
<protein>
    <recommendedName>
        <fullName evidence="5">O-GlcNAc transferase C-terminal domain-containing protein</fullName>
    </recommendedName>
</protein>
<keyword evidence="2" id="KW-0808">Transferase</keyword>
<gene>
    <name evidence="6" type="ORF">GCM10008101_21250</name>
</gene>
<evidence type="ECO:0000256" key="3">
    <source>
        <dbReference type="ARBA" id="ARBA00022737"/>
    </source>
</evidence>
<feature type="domain" description="O-GlcNAc transferase C-terminal" evidence="5">
    <location>
        <begin position="365"/>
        <end position="548"/>
    </location>
</feature>
<dbReference type="InterPro" id="IPR011990">
    <property type="entry name" value="TPR-like_helical_dom_sf"/>
</dbReference>
<dbReference type="Proteomes" id="UP000643403">
    <property type="component" value="Unassembled WGS sequence"/>
</dbReference>
<organism evidence="6 7">
    <name type="scientific">Cognatilysobacter xinjiangensis</name>
    <dbReference type="NCBI Taxonomy" id="546892"/>
    <lineage>
        <taxon>Bacteria</taxon>
        <taxon>Pseudomonadati</taxon>
        <taxon>Pseudomonadota</taxon>
        <taxon>Gammaproteobacteria</taxon>
        <taxon>Lysobacterales</taxon>
        <taxon>Lysobacteraceae</taxon>
        <taxon>Cognatilysobacter</taxon>
    </lineage>
</organism>
<comment type="caution">
    <text evidence="6">The sequence shown here is derived from an EMBL/GenBank/DDBJ whole genome shotgun (WGS) entry which is preliminary data.</text>
</comment>
<evidence type="ECO:0000313" key="6">
    <source>
        <dbReference type="EMBL" id="GGZ66928.1"/>
    </source>
</evidence>
<dbReference type="EMBL" id="BMXY01000003">
    <property type="protein sequence ID" value="GGZ66928.1"/>
    <property type="molecule type" value="Genomic_DNA"/>
</dbReference>
<name>A0ABQ3C4B2_9GAMM</name>
<comment type="pathway">
    <text evidence="1">Protein modification; protein glycosylation.</text>
</comment>
<evidence type="ECO:0000256" key="1">
    <source>
        <dbReference type="ARBA" id="ARBA00004922"/>
    </source>
</evidence>